<accession>A0A6L7G9B9</accession>
<gene>
    <name evidence="2" type="ORF">GR170_22860</name>
</gene>
<dbReference type="RefSeq" id="WP_160896803.1">
    <property type="nucleotide sequence ID" value="NZ_WUMU01000033.1"/>
</dbReference>
<comment type="caution">
    <text evidence="2">The sequence shown here is derived from an EMBL/GenBank/DDBJ whole genome shotgun (WGS) entry which is preliminary data.</text>
</comment>
<dbReference type="Proteomes" id="UP000477911">
    <property type="component" value="Unassembled WGS sequence"/>
</dbReference>
<evidence type="ECO:0000313" key="3">
    <source>
        <dbReference type="Proteomes" id="UP000477911"/>
    </source>
</evidence>
<sequence>MPLPETPELIEALVRARLPSNESDLLIRSIIGVFARPEARARGLLRADLEALLSLLRPDKRTPMRAAPPAPRPPGKIGTAEPPPPRAP</sequence>
<proteinExistence type="predicted"/>
<organism evidence="2 3">
    <name type="scientific">Pseudooceanicola albus</name>
    <dbReference type="NCBI Taxonomy" id="2692189"/>
    <lineage>
        <taxon>Bacteria</taxon>
        <taxon>Pseudomonadati</taxon>
        <taxon>Pseudomonadota</taxon>
        <taxon>Alphaproteobacteria</taxon>
        <taxon>Rhodobacterales</taxon>
        <taxon>Paracoccaceae</taxon>
        <taxon>Pseudooceanicola</taxon>
    </lineage>
</organism>
<protein>
    <submittedName>
        <fullName evidence="2">Uncharacterized protein</fullName>
    </submittedName>
</protein>
<feature type="region of interest" description="Disordered" evidence="1">
    <location>
        <begin position="58"/>
        <end position="88"/>
    </location>
</feature>
<dbReference type="EMBL" id="WUMU01000033">
    <property type="protein sequence ID" value="MXN20681.1"/>
    <property type="molecule type" value="Genomic_DNA"/>
</dbReference>
<evidence type="ECO:0000313" key="2">
    <source>
        <dbReference type="EMBL" id="MXN20681.1"/>
    </source>
</evidence>
<evidence type="ECO:0000256" key="1">
    <source>
        <dbReference type="SAM" id="MobiDB-lite"/>
    </source>
</evidence>
<name>A0A6L7G9B9_9RHOB</name>
<dbReference type="AlphaFoldDB" id="A0A6L7G9B9"/>
<keyword evidence="3" id="KW-1185">Reference proteome</keyword>
<reference evidence="2 3" key="1">
    <citation type="submission" date="2019-12" db="EMBL/GenBank/DDBJ databases">
        <authorList>
            <person name="Li M."/>
        </authorList>
    </citation>
    <scope>NUCLEOTIDE SEQUENCE [LARGE SCALE GENOMIC DNA]</scope>
    <source>
        <strain evidence="2 3">GBMRC 2024</strain>
    </source>
</reference>